<evidence type="ECO:0000313" key="8">
    <source>
        <dbReference type="Proteomes" id="UP000076842"/>
    </source>
</evidence>
<organism evidence="7 8">
    <name type="scientific">Calocera cornea HHB12733</name>
    <dbReference type="NCBI Taxonomy" id="1353952"/>
    <lineage>
        <taxon>Eukaryota</taxon>
        <taxon>Fungi</taxon>
        <taxon>Dikarya</taxon>
        <taxon>Basidiomycota</taxon>
        <taxon>Agaricomycotina</taxon>
        <taxon>Dacrymycetes</taxon>
        <taxon>Dacrymycetales</taxon>
        <taxon>Dacrymycetaceae</taxon>
        <taxon>Calocera</taxon>
    </lineage>
</organism>
<gene>
    <name evidence="7" type="ORF">CALCODRAFT_450140</name>
</gene>
<name>A0A165HMT3_9BASI</name>
<evidence type="ECO:0000256" key="6">
    <source>
        <dbReference type="SAM" id="Phobius"/>
    </source>
</evidence>
<comment type="subcellular location">
    <subcellularLocation>
        <location evidence="1">Membrane</location>
        <topology evidence="1">Multi-pass membrane protein</topology>
    </subcellularLocation>
</comment>
<dbReference type="EMBL" id="KV423940">
    <property type="protein sequence ID" value="KZT59490.1"/>
    <property type="molecule type" value="Genomic_DNA"/>
</dbReference>
<feature type="transmembrane region" description="Helical" evidence="6">
    <location>
        <begin position="36"/>
        <end position="57"/>
    </location>
</feature>
<evidence type="ECO:0000256" key="5">
    <source>
        <dbReference type="SAM" id="MobiDB-lite"/>
    </source>
</evidence>
<dbReference type="Gene3D" id="1.20.1280.290">
    <property type="match status" value="2"/>
</dbReference>
<evidence type="ECO:0000256" key="3">
    <source>
        <dbReference type="ARBA" id="ARBA00022989"/>
    </source>
</evidence>
<accession>A0A165HMT3</accession>
<evidence type="ECO:0000256" key="2">
    <source>
        <dbReference type="ARBA" id="ARBA00022692"/>
    </source>
</evidence>
<feature type="transmembrane region" description="Helical" evidence="6">
    <location>
        <begin position="131"/>
        <end position="151"/>
    </location>
</feature>
<evidence type="ECO:0008006" key="9">
    <source>
        <dbReference type="Google" id="ProtNLM"/>
    </source>
</evidence>
<dbReference type="InParanoid" id="A0A165HMT3"/>
<feature type="compositionally biased region" description="Low complexity" evidence="5">
    <location>
        <begin position="226"/>
        <end position="238"/>
    </location>
</feature>
<sequence>MPVNPAAENVFGTMGTICWCIQLIPQAWKSWREKSTYGLSPYLMLIWALAALPLGVYNISESVNIPLMVQPQLFGFLACTCWVQCFYYDQHFSKTRTLSIFFGFLVLFGGLEAGFVFAVRHGLAEGNDRPYQFFGVMTAILLFAGLIPQYYEIWKLKEVRGVSMLFMLVDGLGGLFSFLSLVFKPSLDPLLSFSYISVVVLDTGVILLQLILNPIAQRRRAREEAAPAAAPDTEAGPPAVSPGEPREKTHSEATHGPYPSPDPQASGRRESEDGISLQSVVAAPPSMEGSQTAAQSVETFNESPPP</sequence>
<feature type="transmembrane region" description="Helical" evidence="6">
    <location>
        <begin position="100"/>
        <end position="119"/>
    </location>
</feature>
<evidence type="ECO:0000313" key="7">
    <source>
        <dbReference type="EMBL" id="KZT59490.1"/>
    </source>
</evidence>
<dbReference type="InterPro" id="IPR051415">
    <property type="entry name" value="LAAT-1"/>
</dbReference>
<feature type="transmembrane region" description="Helical" evidence="6">
    <location>
        <begin position="69"/>
        <end position="88"/>
    </location>
</feature>
<dbReference type="Pfam" id="PF04193">
    <property type="entry name" value="PQ-loop"/>
    <property type="match status" value="2"/>
</dbReference>
<dbReference type="GO" id="GO:0016020">
    <property type="term" value="C:membrane"/>
    <property type="evidence" value="ECO:0007669"/>
    <property type="project" value="UniProtKB-SubCell"/>
</dbReference>
<dbReference type="InterPro" id="IPR006603">
    <property type="entry name" value="PQ-loop_rpt"/>
</dbReference>
<evidence type="ECO:0000256" key="4">
    <source>
        <dbReference type="ARBA" id="ARBA00023136"/>
    </source>
</evidence>
<keyword evidence="8" id="KW-1185">Reference proteome</keyword>
<proteinExistence type="predicted"/>
<dbReference type="AlphaFoldDB" id="A0A165HMT3"/>
<dbReference type="PANTHER" id="PTHR16201:SF37">
    <property type="entry name" value="PQ-LOOP REPEAT-CONTAINING PROTEIN"/>
    <property type="match status" value="1"/>
</dbReference>
<feature type="region of interest" description="Disordered" evidence="5">
    <location>
        <begin position="223"/>
        <end position="306"/>
    </location>
</feature>
<feature type="compositionally biased region" description="Polar residues" evidence="5">
    <location>
        <begin position="288"/>
        <end position="306"/>
    </location>
</feature>
<keyword evidence="4 6" id="KW-0472">Membrane</keyword>
<dbReference type="SMART" id="SM00679">
    <property type="entry name" value="CTNS"/>
    <property type="match status" value="2"/>
</dbReference>
<dbReference type="Proteomes" id="UP000076842">
    <property type="component" value="Unassembled WGS sequence"/>
</dbReference>
<evidence type="ECO:0000256" key="1">
    <source>
        <dbReference type="ARBA" id="ARBA00004141"/>
    </source>
</evidence>
<dbReference type="PANTHER" id="PTHR16201">
    <property type="entry name" value="SEVEN TRANSMEMBRANE PROTEIN 1-RELATED"/>
    <property type="match status" value="1"/>
</dbReference>
<feature type="transmembrane region" description="Helical" evidence="6">
    <location>
        <begin position="189"/>
        <end position="212"/>
    </location>
</feature>
<reference evidence="7 8" key="1">
    <citation type="journal article" date="2016" name="Mol. Biol. Evol.">
        <title>Comparative Genomics of Early-Diverging Mushroom-Forming Fungi Provides Insights into the Origins of Lignocellulose Decay Capabilities.</title>
        <authorList>
            <person name="Nagy L.G."/>
            <person name="Riley R."/>
            <person name="Tritt A."/>
            <person name="Adam C."/>
            <person name="Daum C."/>
            <person name="Floudas D."/>
            <person name="Sun H."/>
            <person name="Yadav J.S."/>
            <person name="Pangilinan J."/>
            <person name="Larsson K.H."/>
            <person name="Matsuura K."/>
            <person name="Barry K."/>
            <person name="Labutti K."/>
            <person name="Kuo R."/>
            <person name="Ohm R.A."/>
            <person name="Bhattacharya S.S."/>
            <person name="Shirouzu T."/>
            <person name="Yoshinaga Y."/>
            <person name="Martin F.M."/>
            <person name="Grigoriev I.V."/>
            <person name="Hibbett D.S."/>
        </authorList>
    </citation>
    <scope>NUCLEOTIDE SEQUENCE [LARGE SCALE GENOMIC DNA]</scope>
    <source>
        <strain evidence="7 8">HHB12733</strain>
    </source>
</reference>
<feature type="compositionally biased region" description="Basic and acidic residues" evidence="5">
    <location>
        <begin position="244"/>
        <end position="253"/>
    </location>
</feature>
<dbReference type="OrthoDB" id="407617at2759"/>
<keyword evidence="2 6" id="KW-0812">Transmembrane</keyword>
<feature type="transmembrane region" description="Helical" evidence="6">
    <location>
        <begin position="163"/>
        <end position="183"/>
    </location>
</feature>
<keyword evidence="3 6" id="KW-1133">Transmembrane helix</keyword>
<protein>
    <recommendedName>
        <fullName evidence="9">PQ-loop-domain-containing protein</fullName>
    </recommendedName>
</protein>
<dbReference type="FunCoup" id="A0A165HMT3">
    <property type="interactions" value="3"/>
</dbReference>